<feature type="region of interest" description="Disordered" evidence="1">
    <location>
        <begin position="1"/>
        <end position="34"/>
    </location>
</feature>
<proteinExistence type="predicted"/>
<organism evidence="3 4">
    <name type="scientific">Didymodactylos carnosus</name>
    <dbReference type="NCBI Taxonomy" id="1234261"/>
    <lineage>
        <taxon>Eukaryota</taxon>
        <taxon>Metazoa</taxon>
        <taxon>Spiralia</taxon>
        <taxon>Gnathifera</taxon>
        <taxon>Rotifera</taxon>
        <taxon>Eurotatoria</taxon>
        <taxon>Bdelloidea</taxon>
        <taxon>Philodinida</taxon>
        <taxon>Philodinidae</taxon>
        <taxon>Didymodactylos</taxon>
    </lineage>
</organism>
<comment type="caution">
    <text evidence="3">The sequence shown here is derived from an EMBL/GenBank/DDBJ whole genome shotgun (WGS) entry which is preliminary data.</text>
</comment>
<feature type="region of interest" description="Disordered" evidence="1">
    <location>
        <begin position="78"/>
        <end position="102"/>
    </location>
</feature>
<evidence type="ECO:0000313" key="4">
    <source>
        <dbReference type="Proteomes" id="UP000682733"/>
    </source>
</evidence>
<dbReference type="InterPro" id="IPR051291">
    <property type="entry name" value="CIMAP"/>
</dbReference>
<dbReference type="PANTHER" id="PTHR21580:SF28">
    <property type="entry name" value="BOREALIN N-TERMINAL DOMAIN-CONTAINING PROTEIN-RELATED"/>
    <property type="match status" value="1"/>
</dbReference>
<dbReference type="Proteomes" id="UP000677228">
    <property type="component" value="Unassembled WGS sequence"/>
</dbReference>
<protein>
    <recommendedName>
        <fullName evidence="5">Outer dense fiber protein 3</fullName>
    </recommendedName>
</protein>
<evidence type="ECO:0000313" key="3">
    <source>
        <dbReference type="EMBL" id="CAF3968485.1"/>
    </source>
</evidence>
<feature type="non-terminal residue" evidence="3">
    <location>
        <position position="1"/>
    </location>
</feature>
<dbReference type="InterPro" id="IPR010736">
    <property type="entry name" value="SHIPPO-rpt"/>
</dbReference>
<reference evidence="3" key="1">
    <citation type="submission" date="2021-02" db="EMBL/GenBank/DDBJ databases">
        <authorList>
            <person name="Nowell W R."/>
        </authorList>
    </citation>
    <scope>NUCLEOTIDE SEQUENCE</scope>
</reference>
<evidence type="ECO:0000256" key="1">
    <source>
        <dbReference type="SAM" id="MobiDB-lite"/>
    </source>
</evidence>
<dbReference type="Proteomes" id="UP000682733">
    <property type="component" value="Unassembled WGS sequence"/>
</dbReference>
<sequence>GPISAMNSTPGPVYQLPGLVGSGNHDPRSVHSKQPAYSFGLKHGKFKDEASPGPCYFPNPKIFRDGKDGTPQYSLYARRGDLKADQNPGPGTYKPEEHGPMKSVFESPPSYTFGSRHKYFGLDNTPAPNAYGLPAMLGKTVVSVKKQAPIYTLTGRSKRGGFDEDLQRTPGPGTYDVIKPSIYKQEPPSYSMTARNSMPGDNTSKPGPGVYSPEKVWMHKQAAPGYSFGIRHSLYEAPLIVEVKE</sequence>
<feature type="region of interest" description="Disordered" evidence="1">
    <location>
        <begin position="186"/>
        <end position="210"/>
    </location>
</feature>
<feature type="compositionally biased region" description="Polar residues" evidence="1">
    <location>
        <begin position="1"/>
        <end position="10"/>
    </location>
</feature>
<name>A0A8S2MRE7_9BILA</name>
<feature type="compositionally biased region" description="Polar residues" evidence="1">
    <location>
        <begin position="188"/>
        <end position="205"/>
    </location>
</feature>
<evidence type="ECO:0008006" key="5">
    <source>
        <dbReference type="Google" id="ProtNLM"/>
    </source>
</evidence>
<gene>
    <name evidence="2" type="ORF">OVA965_LOCUS21895</name>
    <name evidence="3" type="ORF">TMI583_LOCUS22607</name>
</gene>
<dbReference type="EMBL" id="CAJNOK010012144">
    <property type="protein sequence ID" value="CAF1156971.1"/>
    <property type="molecule type" value="Genomic_DNA"/>
</dbReference>
<accession>A0A8S2MRE7</accession>
<dbReference type="PANTHER" id="PTHR21580">
    <property type="entry name" value="SHIPPO-1-RELATED"/>
    <property type="match status" value="1"/>
</dbReference>
<dbReference type="EMBL" id="CAJOBA010033665">
    <property type="protein sequence ID" value="CAF3968485.1"/>
    <property type="molecule type" value="Genomic_DNA"/>
</dbReference>
<dbReference type="GO" id="GO:0005856">
    <property type="term" value="C:cytoskeleton"/>
    <property type="evidence" value="ECO:0007669"/>
    <property type="project" value="TreeGrafter"/>
</dbReference>
<evidence type="ECO:0000313" key="2">
    <source>
        <dbReference type="EMBL" id="CAF1156971.1"/>
    </source>
</evidence>
<dbReference type="Pfam" id="PF07004">
    <property type="entry name" value="SHIPPO-rpt"/>
    <property type="match status" value="5"/>
</dbReference>
<dbReference type="AlphaFoldDB" id="A0A8S2MRE7"/>